<dbReference type="GO" id="GO:0016887">
    <property type="term" value="F:ATP hydrolysis activity"/>
    <property type="evidence" value="ECO:0007669"/>
    <property type="project" value="InterPro"/>
</dbReference>
<evidence type="ECO:0000256" key="5">
    <source>
        <dbReference type="ARBA" id="ARBA00022840"/>
    </source>
</evidence>
<dbReference type="AlphaFoldDB" id="A0A7Y8Y226"/>
<feature type="domain" description="ABC transporter" evidence="8">
    <location>
        <begin position="2"/>
        <end position="234"/>
    </location>
</feature>
<keyword evidence="5 9" id="KW-0067">ATP-binding</keyword>
<dbReference type="InterPro" id="IPR027417">
    <property type="entry name" value="P-loop_NTPase"/>
</dbReference>
<evidence type="ECO:0000256" key="7">
    <source>
        <dbReference type="ARBA" id="ARBA00023136"/>
    </source>
</evidence>
<dbReference type="InterPro" id="IPR003593">
    <property type="entry name" value="AAA+_ATPase"/>
</dbReference>
<evidence type="ECO:0000313" key="9">
    <source>
        <dbReference type="EMBL" id="NYA70975.1"/>
    </source>
</evidence>
<protein>
    <submittedName>
        <fullName evidence="9">ABC transporter ATP-binding protein</fullName>
    </submittedName>
</protein>
<gene>
    <name evidence="9" type="ORF">HZF10_08600</name>
</gene>
<proteinExistence type="predicted"/>
<dbReference type="SMART" id="SM00382">
    <property type="entry name" value="AAA"/>
    <property type="match status" value="1"/>
</dbReference>
<dbReference type="Gene3D" id="3.40.50.300">
    <property type="entry name" value="P-loop containing nucleotide triphosphate hydrolases"/>
    <property type="match status" value="1"/>
</dbReference>
<keyword evidence="2" id="KW-1003">Cell membrane</keyword>
<dbReference type="PANTHER" id="PTHR42781">
    <property type="entry name" value="SPERMIDINE/PUTRESCINE IMPORT ATP-BINDING PROTEIN POTA"/>
    <property type="match status" value="1"/>
</dbReference>
<keyword evidence="3" id="KW-0997">Cell inner membrane</keyword>
<keyword evidence="1" id="KW-0813">Transport</keyword>
<comment type="caution">
    <text evidence="9">The sequence shown here is derived from an EMBL/GenBank/DDBJ whole genome shotgun (WGS) entry which is preliminary data.</text>
</comment>
<dbReference type="Proteomes" id="UP000535020">
    <property type="component" value="Unassembled WGS sequence"/>
</dbReference>
<accession>A0A7Y8Y226</accession>
<evidence type="ECO:0000256" key="4">
    <source>
        <dbReference type="ARBA" id="ARBA00022741"/>
    </source>
</evidence>
<dbReference type="RefSeq" id="WP_176005785.1">
    <property type="nucleotide sequence ID" value="NZ_JABWMI010000010.1"/>
</dbReference>
<dbReference type="Pfam" id="PF00005">
    <property type="entry name" value="ABC_tran"/>
    <property type="match status" value="1"/>
</dbReference>
<dbReference type="PANTHER" id="PTHR42781:SF5">
    <property type="entry name" value="PUTRESCINE TRANSPORT ATP-BINDING PROTEIN POTG"/>
    <property type="match status" value="1"/>
</dbReference>
<name>A0A7Y8Y226_9FLAO</name>
<keyword evidence="6" id="KW-1278">Translocase</keyword>
<dbReference type="InterPro" id="IPR017871">
    <property type="entry name" value="ABC_transporter-like_CS"/>
</dbReference>
<dbReference type="GO" id="GO:0005524">
    <property type="term" value="F:ATP binding"/>
    <property type="evidence" value="ECO:0007669"/>
    <property type="project" value="UniProtKB-KW"/>
</dbReference>
<evidence type="ECO:0000313" key="10">
    <source>
        <dbReference type="Proteomes" id="UP000535020"/>
    </source>
</evidence>
<dbReference type="InterPro" id="IPR003439">
    <property type="entry name" value="ABC_transporter-like_ATP-bd"/>
</dbReference>
<dbReference type="SUPFAM" id="SSF52540">
    <property type="entry name" value="P-loop containing nucleoside triphosphate hydrolases"/>
    <property type="match status" value="1"/>
</dbReference>
<sequence>MLEVADISFSYDSQKTIDQVSFALEKGKQLALIGESGCGKSTLLKLLYGHHDLQEGEIVYNGNAILGPKFNLIPGDDRFKYLAQDFGLMPFTTVSENVGNYLSNIHKEKKQQRIAELLEMVEMTEFANVKAKFLSGGQQQRVALAKALAVEPELLLLDEPFSQIDAFRSATLKRNLFRYFRDKQISCIIATHDGSDVLSFADEVVIMKDGKIIESGRPKAIYANPGSAYIARMFGEVSEIPLRLLKPVVTDETVLVYAHQLKIAGSGLRASVKHSYFLGNHYLIEANYEGGTLFFENRVPILDGEGVFLSLSQ</sequence>
<evidence type="ECO:0000256" key="1">
    <source>
        <dbReference type="ARBA" id="ARBA00022448"/>
    </source>
</evidence>
<dbReference type="InterPro" id="IPR050093">
    <property type="entry name" value="ABC_SmlMolc_Importer"/>
</dbReference>
<evidence type="ECO:0000256" key="2">
    <source>
        <dbReference type="ARBA" id="ARBA00022475"/>
    </source>
</evidence>
<organism evidence="9 10">
    <name type="scientific">Flavobacterium agri</name>
    <dbReference type="NCBI Taxonomy" id="2743471"/>
    <lineage>
        <taxon>Bacteria</taxon>
        <taxon>Pseudomonadati</taxon>
        <taxon>Bacteroidota</taxon>
        <taxon>Flavobacteriia</taxon>
        <taxon>Flavobacteriales</taxon>
        <taxon>Flavobacteriaceae</taxon>
        <taxon>Flavobacterium</taxon>
    </lineage>
</organism>
<evidence type="ECO:0000256" key="3">
    <source>
        <dbReference type="ARBA" id="ARBA00022519"/>
    </source>
</evidence>
<keyword evidence="7" id="KW-0472">Membrane</keyword>
<evidence type="ECO:0000259" key="8">
    <source>
        <dbReference type="PROSITE" id="PS50893"/>
    </source>
</evidence>
<keyword evidence="4" id="KW-0547">Nucleotide-binding</keyword>
<dbReference type="PROSITE" id="PS00211">
    <property type="entry name" value="ABC_TRANSPORTER_1"/>
    <property type="match status" value="1"/>
</dbReference>
<keyword evidence="10" id="KW-1185">Reference proteome</keyword>
<reference evidence="9 10" key="1">
    <citation type="submission" date="2020-07" db="EMBL/GenBank/DDBJ databases">
        <authorList>
            <person name="Sun Q."/>
        </authorList>
    </citation>
    <scope>NUCLEOTIDE SEQUENCE [LARGE SCALE GENOMIC DNA]</scope>
    <source>
        <strain evidence="9 10">MAH-1</strain>
    </source>
</reference>
<dbReference type="PROSITE" id="PS50893">
    <property type="entry name" value="ABC_TRANSPORTER_2"/>
    <property type="match status" value="1"/>
</dbReference>
<dbReference type="EMBL" id="JACBJI010000003">
    <property type="protein sequence ID" value="NYA70975.1"/>
    <property type="molecule type" value="Genomic_DNA"/>
</dbReference>
<evidence type="ECO:0000256" key="6">
    <source>
        <dbReference type="ARBA" id="ARBA00022967"/>
    </source>
</evidence>